<reference evidence="2" key="2">
    <citation type="submission" date="2021-04" db="EMBL/GenBank/DDBJ databases">
        <authorList>
            <person name="Gilroy R."/>
        </authorList>
    </citation>
    <scope>NUCLEOTIDE SEQUENCE</scope>
    <source>
        <strain evidence="2">CHK186-1790</strain>
    </source>
</reference>
<dbReference type="EMBL" id="DWWJ01000032">
    <property type="protein sequence ID" value="HJC40291.1"/>
    <property type="molecule type" value="Genomic_DNA"/>
</dbReference>
<comment type="caution">
    <text evidence="2">The sequence shown here is derived from an EMBL/GenBank/DDBJ whole genome shotgun (WGS) entry which is preliminary data.</text>
</comment>
<name>A0A9D2SZX4_9FIRM</name>
<feature type="domain" description="HTH cro/C1-type" evidence="1">
    <location>
        <begin position="30"/>
        <end position="74"/>
    </location>
</feature>
<organism evidence="2 3">
    <name type="scientific">Candidatus Intestinimonas pullistercoris</name>
    <dbReference type="NCBI Taxonomy" id="2838623"/>
    <lineage>
        <taxon>Bacteria</taxon>
        <taxon>Bacillati</taxon>
        <taxon>Bacillota</taxon>
        <taxon>Clostridia</taxon>
        <taxon>Eubacteriales</taxon>
        <taxon>Intestinimonas</taxon>
    </lineage>
</organism>
<protein>
    <submittedName>
        <fullName evidence="2">Helix-turn-helix domain-containing protein</fullName>
    </submittedName>
</protein>
<dbReference type="Gene3D" id="1.10.260.40">
    <property type="entry name" value="lambda repressor-like DNA-binding domains"/>
    <property type="match status" value="1"/>
</dbReference>
<dbReference type="SUPFAM" id="SSF47413">
    <property type="entry name" value="lambda repressor-like DNA-binding domains"/>
    <property type="match status" value="1"/>
</dbReference>
<reference evidence="2" key="1">
    <citation type="journal article" date="2021" name="PeerJ">
        <title>Extensive microbial diversity within the chicken gut microbiome revealed by metagenomics and culture.</title>
        <authorList>
            <person name="Gilroy R."/>
            <person name="Ravi A."/>
            <person name="Getino M."/>
            <person name="Pursley I."/>
            <person name="Horton D.L."/>
            <person name="Alikhan N.F."/>
            <person name="Baker D."/>
            <person name="Gharbi K."/>
            <person name="Hall N."/>
            <person name="Watson M."/>
            <person name="Adriaenssens E.M."/>
            <person name="Foster-Nyarko E."/>
            <person name="Jarju S."/>
            <person name="Secka A."/>
            <person name="Antonio M."/>
            <person name="Oren A."/>
            <person name="Chaudhuri R.R."/>
            <person name="La Ragione R."/>
            <person name="Hildebrand F."/>
            <person name="Pallen M.J."/>
        </authorList>
    </citation>
    <scope>NUCLEOTIDE SEQUENCE</scope>
    <source>
        <strain evidence="2">CHK186-1790</strain>
    </source>
</reference>
<dbReference type="GO" id="GO:0003677">
    <property type="term" value="F:DNA binding"/>
    <property type="evidence" value="ECO:0007669"/>
    <property type="project" value="InterPro"/>
</dbReference>
<evidence type="ECO:0000313" key="2">
    <source>
        <dbReference type="EMBL" id="HJC40291.1"/>
    </source>
</evidence>
<dbReference type="AlphaFoldDB" id="A0A9D2SZX4"/>
<accession>A0A9D2SZX4</accession>
<sequence length="74" mass="8446">MMLCSHYKPNFVVCQGVKFVRRFTKFGGRLKALRQERKQTQKAMGELLGCTASNYQKIEYGEVNLPISSLMTLA</sequence>
<evidence type="ECO:0000313" key="3">
    <source>
        <dbReference type="Proteomes" id="UP000823882"/>
    </source>
</evidence>
<dbReference type="PROSITE" id="PS50943">
    <property type="entry name" value="HTH_CROC1"/>
    <property type="match status" value="1"/>
</dbReference>
<dbReference type="CDD" id="cd00093">
    <property type="entry name" value="HTH_XRE"/>
    <property type="match status" value="1"/>
</dbReference>
<dbReference type="Pfam" id="PF13560">
    <property type="entry name" value="HTH_31"/>
    <property type="match status" value="1"/>
</dbReference>
<dbReference type="InterPro" id="IPR001387">
    <property type="entry name" value="Cro/C1-type_HTH"/>
</dbReference>
<dbReference type="InterPro" id="IPR010982">
    <property type="entry name" value="Lambda_DNA-bd_dom_sf"/>
</dbReference>
<proteinExistence type="predicted"/>
<gene>
    <name evidence="2" type="ORF">H9701_01885</name>
</gene>
<dbReference type="Proteomes" id="UP000823882">
    <property type="component" value="Unassembled WGS sequence"/>
</dbReference>
<feature type="non-terminal residue" evidence="2">
    <location>
        <position position="74"/>
    </location>
</feature>
<evidence type="ECO:0000259" key="1">
    <source>
        <dbReference type="PROSITE" id="PS50943"/>
    </source>
</evidence>